<dbReference type="Proteomes" id="UP001281410">
    <property type="component" value="Unassembled WGS sequence"/>
</dbReference>
<sequence>MGALGHIEDLVFISNRHARIEAEISKVFLYATHTIYCWHFTENVKKRFHRKDVVAIIDKAARAYTELKYNRYIGELRNLYKNAFDYVEAASLHKWSRVHYPQRRYRVMTTKVAECINSFLKFAR</sequence>
<dbReference type="EMBL" id="JANJYJ010000008">
    <property type="protein sequence ID" value="KAK3193088.1"/>
    <property type="molecule type" value="Genomic_DNA"/>
</dbReference>
<accession>A0AAD9ZV98</accession>
<reference evidence="1" key="1">
    <citation type="journal article" date="2023" name="Plant J.">
        <title>Genome sequences and population genomics provide insights into the demographic history, inbreeding, and mutation load of two 'living fossil' tree species of Dipteronia.</title>
        <authorList>
            <person name="Feng Y."/>
            <person name="Comes H.P."/>
            <person name="Chen J."/>
            <person name="Zhu S."/>
            <person name="Lu R."/>
            <person name="Zhang X."/>
            <person name="Li P."/>
            <person name="Qiu J."/>
            <person name="Olsen K.M."/>
            <person name="Qiu Y."/>
        </authorList>
    </citation>
    <scope>NUCLEOTIDE SEQUENCE</scope>
    <source>
        <strain evidence="1">NBL</strain>
    </source>
</reference>
<organism evidence="1 2">
    <name type="scientific">Dipteronia sinensis</name>
    <dbReference type="NCBI Taxonomy" id="43782"/>
    <lineage>
        <taxon>Eukaryota</taxon>
        <taxon>Viridiplantae</taxon>
        <taxon>Streptophyta</taxon>
        <taxon>Embryophyta</taxon>
        <taxon>Tracheophyta</taxon>
        <taxon>Spermatophyta</taxon>
        <taxon>Magnoliopsida</taxon>
        <taxon>eudicotyledons</taxon>
        <taxon>Gunneridae</taxon>
        <taxon>Pentapetalae</taxon>
        <taxon>rosids</taxon>
        <taxon>malvids</taxon>
        <taxon>Sapindales</taxon>
        <taxon>Sapindaceae</taxon>
        <taxon>Hippocastanoideae</taxon>
        <taxon>Acereae</taxon>
        <taxon>Dipteronia</taxon>
    </lineage>
</organism>
<evidence type="ECO:0000313" key="1">
    <source>
        <dbReference type="EMBL" id="KAK3193088.1"/>
    </source>
</evidence>
<dbReference type="AlphaFoldDB" id="A0AAD9ZV98"/>
<comment type="caution">
    <text evidence="1">The sequence shown here is derived from an EMBL/GenBank/DDBJ whole genome shotgun (WGS) entry which is preliminary data.</text>
</comment>
<protein>
    <submittedName>
        <fullName evidence="1">Uncharacterized protein</fullName>
    </submittedName>
</protein>
<name>A0AAD9ZV98_9ROSI</name>
<proteinExistence type="predicted"/>
<evidence type="ECO:0000313" key="2">
    <source>
        <dbReference type="Proteomes" id="UP001281410"/>
    </source>
</evidence>
<keyword evidence="2" id="KW-1185">Reference proteome</keyword>
<gene>
    <name evidence="1" type="ORF">Dsin_024398</name>
</gene>